<accession>A0ABW4EWL7</accession>
<evidence type="ECO:0000313" key="1">
    <source>
        <dbReference type="EMBL" id="MFD1518897.1"/>
    </source>
</evidence>
<proteinExistence type="predicted"/>
<keyword evidence="2" id="KW-1185">Reference proteome</keyword>
<comment type="caution">
    <text evidence="1">The sequence shown here is derived from an EMBL/GenBank/DDBJ whole genome shotgun (WGS) entry which is preliminary data.</text>
</comment>
<reference evidence="2" key="1">
    <citation type="journal article" date="2019" name="Int. J. Syst. Evol. Microbiol.">
        <title>The Global Catalogue of Microorganisms (GCM) 10K type strain sequencing project: providing services to taxonomists for standard genome sequencing and annotation.</title>
        <authorList>
            <consortium name="The Broad Institute Genomics Platform"/>
            <consortium name="The Broad Institute Genome Sequencing Center for Infectious Disease"/>
            <person name="Wu L."/>
            <person name="Ma J."/>
        </authorList>
    </citation>
    <scope>NUCLEOTIDE SEQUENCE [LARGE SCALE GENOMIC DNA]</scope>
    <source>
        <strain evidence="2">CCM 7043</strain>
    </source>
</reference>
<dbReference type="Proteomes" id="UP001597114">
    <property type="component" value="Unassembled WGS sequence"/>
</dbReference>
<dbReference type="EMBL" id="JBHUCO010000015">
    <property type="protein sequence ID" value="MFD1518897.1"/>
    <property type="molecule type" value="Genomic_DNA"/>
</dbReference>
<gene>
    <name evidence="1" type="ORF">ACFSJD_15480</name>
</gene>
<organism evidence="1 2">
    <name type="scientific">Pseudonocardia yunnanensis</name>
    <dbReference type="NCBI Taxonomy" id="58107"/>
    <lineage>
        <taxon>Bacteria</taxon>
        <taxon>Bacillati</taxon>
        <taxon>Actinomycetota</taxon>
        <taxon>Actinomycetes</taxon>
        <taxon>Pseudonocardiales</taxon>
        <taxon>Pseudonocardiaceae</taxon>
        <taxon>Pseudonocardia</taxon>
    </lineage>
</organism>
<dbReference type="RefSeq" id="WP_344718181.1">
    <property type="nucleotide sequence ID" value="NZ_BAAAUS010000001.1"/>
</dbReference>
<sequence length="696" mass="76639">MIDSSELLRHAMIRTEQHVANNTGFVAGVVQNISVTENVRRLIEHHDLSPEYVRAMGRLFVESQDTHRAKEILDRHNVVILEGGPSVGLHHAAVYLISTIAGARRIREVDREPGDPVSISALLGERETAWLLDLRRDTDIPTAVGRRIKSECDGLKLADSFLVVIGARGEWISGADDLMQGIRRPDPIGIIRKRLTENDNPLGIDPAVYLDDARVQSRLLSATPTEAVQWFEAIVQVHSAELDAESSVSLDSEAEIITQRRDMLIEMRSSWRDNLSKWHRQPQIDSRHRNFLLAAAVLEGQPVGNVFEAALDVATKLGEPDPEAAGQQGPGIIELTDIIDADLDGADRVQFRKPDYAAAAIDYFWLDRQHLRKDFVKWLATLPLNREEPREIASRAAHYILRSAVRQRSIKDVREVVLSWSTMSDLHDAAADLILAATLEGDLARAMTDQTLNWARSGEKEVQLVLAKVCGGQYARVRPTAALLRLANLAESTHEVVVRAVIESIANLWASEQLRGRILSTVQQWCEPGSRALRRKAGASAFLSLAGYTREDGRSNLFAEAMSSAVHRGLAELGWGTVLDVAAPGFALESSARRVLSLWLNDALLAEIQRDIISDVLVAAVRGENQMMHGAAMRATHLTRLLYEHPPSDQGHGGAGALAELKASIHFRAVDSLSRYALRALLPTAPTPGVESGVVT</sequence>
<evidence type="ECO:0000313" key="2">
    <source>
        <dbReference type="Proteomes" id="UP001597114"/>
    </source>
</evidence>
<name>A0ABW4EWL7_9PSEU</name>
<protein>
    <submittedName>
        <fullName evidence="1">Uncharacterized protein</fullName>
    </submittedName>
</protein>